<keyword evidence="5" id="KW-0472">Membrane</keyword>
<dbReference type="InterPro" id="IPR035897">
    <property type="entry name" value="Toll_tir_struct_dom_sf"/>
</dbReference>
<evidence type="ECO:0000313" key="8">
    <source>
        <dbReference type="EnsemblMetazoa" id="XP_030841003"/>
    </source>
</evidence>
<feature type="region of interest" description="Disordered" evidence="6">
    <location>
        <begin position="563"/>
        <end position="679"/>
    </location>
</feature>
<sequence length="909" mass="101172">MPGPGLILHDTISVKSQGGDCKIELCFGDITKLKKKDKVDVIFVSSFGNNYDKMPGTVIGALHENLGVDVKELSLDKEEDLRSLYSCWWSKPLPSKIPYHRLLCFESRRHRSGRPQELVGHAFRCLVPILKNKDASVITPLLSTGNQGIDPKVMLEGMVHAAISWVKAGLPIRLLKIVIYANIKDGQATNFFRGVDNNILENFAELKSRYESANLIPQEVTLEYDVYLSFSDKDQEIADKIQAQLQEEKSDIRIFTARQKVDTEAFWQDQMYDVVSKSARVVTVLSSNYLASESCLEQYNIALCCNRQAHRNVLAPFFVETVTLPTYMGLVQYADCRENMDASIAQACGQLVKSLTATDKVVKVATTDPNHYDVFVSYCHADADQATPIVSQLQKLNPELKIFYDIQELKTGHEWQRTLYHSIDGTSCMIALISPNYLKSAVCMEEYSLAQTKHLSQDTLHLIPVCISDGIEQDFAQVSHIPMLDARPGAYAGAVSSICSAVVSWLETNSFAHLDKLLKKNLDNQVDVPDMMEKLRAVRFWAEYAKTFISVKTFPPTFEKLEDAEGKAETTGKDQNGAEEAKEGEKEMKEGSEGAGSDVKGDSGVAEVQTETGKEDEAKEDIGKSGEVGTDGKEDVGQITEDQKVKTKEGEKEEPKDGEEKPTSEPECPHKDGGSATQSEKTFKSATVVFSYHQTDVKFVYFLKQLISAYAPHLVLKSEFKTDQARLDSLEAADSIIALLSPNYIESPQHVEEFHMGLWRQRVSPEEAPLLVPVQVALLPKRPTYFQLMGYPVNSWDAMWADLLGVQNIRSPAEIDNFRHSLVKKKLPAISPDELHPMTEVAQVVISSIKARRTIIVEDPPRVRPALVNTVVLQKELATLTQKTAPSLDQCLVAVPTPEEGASKPCSIM</sequence>
<dbReference type="InterPro" id="IPR000157">
    <property type="entry name" value="TIR_dom"/>
</dbReference>
<evidence type="ECO:0000313" key="9">
    <source>
        <dbReference type="Proteomes" id="UP000007110"/>
    </source>
</evidence>
<evidence type="ECO:0000256" key="4">
    <source>
        <dbReference type="ARBA" id="ARBA00022989"/>
    </source>
</evidence>
<reference evidence="8" key="2">
    <citation type="submission" date="2021-01" db="UniProtKB">
        <authorList>
            <consortium name="EnsemblMetazoa"/>
        </authorList>
    </citation>
    <scope>IDENTIFICATION</scope>
</reference>
<dbReference type="Gene3D" id="3.40.220.10">
    <property type="entry name" value="Leucine Aminopeptidase, subunit E, domain 1"/>
    <property type="match status" value="1"/>
</dbReference>
<dbReference type="RefSeq" id="XP_030841003.1">
    <property type="nucleotide sequence ID" value="XM_030985143.1"/>
</dbReference>
<dbReference type="GO" id="GO:0007165">
    <property type="term" value="P:signal transduction"/>
    <property type="evidence" value="ECO:0007669"/>
    <property type="project" value="InterPro"/>
</dbReference>
<feature type="compositionally biased region" description="Basic and acidic residues" evidence="6">
    <location>
        <begin position="579"/>
        <end position="592"/>
    </location>
</feature>
<keyword evidence="4" id="KW-1133">Transmembrane helix</keyword>
<evidence type="ECO:0000256" key="3">
    <source>
        <dbReference type="ARBA" id="ARBA00022729"/>
    </source>
</evidence>
<protein>
    <recommendedName>
        <fullName evidence="7">TIR domain-containing protein</fullName>
    </recommendedName>
</protein>
<keyword evidence="2" id="KW-0812">Transmembrane</keyword>
<dbReference type="PROSITE" id="PS50104">
    <property type="entry name" value="TIR"/>
    <property type="match status" value="2"/>
</dbReference>
<name>A0A7M7NSE8_STRPU</name>
<dbReference type="InterPro" id="IPR043472">
    <property type="entry name" value="Macro_dom-like"/>
</dbReference>
<dbReference type="KEGG" id="spu:115918617"/>
<evidence type="ECO:0000256" key="1">
    <source>
        <dbReference type="ARBA" id="ARBA00004370"/>
    </source>
</evidence>
<evidence type="ECO:0000256" key="6">
    <source>
        <dbReference type="SAM" id="MobiDB-lite"/>
    </source>
</evidence>
<dbReference type="AlphaFoldDB" id="A0A7M7NSE8"/>
<evidence type="ECO:0000259" key="7">
    <source>
        <dbReference type="PROSITE" id="PS50104"/>
    </source>
</evidence>
<proteinExistence type="predicted"/>
<evidence type="ECO:0000256" key="5">
    <source>
        <dbReference type="ARBA" id="ARBA00023136"/>
    </source>
</evidence>
<feature type="domain" description="TIR" evidence="7">
    <location>
        <begin position="222"/>
        <end position="359"/>
    </location>
</feature>
<evidence type="ECO:0000256" key="2">
    <source>
        <dbReference type="ARBA" id="ARBA00022692"/>
    </source>
</evidence>
<keyword evidence="9" id="KW-1185">Reference proteome</keyword>
<dbReference type="GO" id="GO:0016020">
    <property type="term" value="C:membrane"/>
    <property type="evidence" value="ECO:0007669"/>
    <property type="project" value="UniProtKB-SubCell"/>
</dbReference>
<dbReference type="SUPFAM" id="SSF52949">
    <property type="entry name" value="Macro domain-like"/>
    <property type="match status" value="1"/>
</dbReference>
<dbReference type="InParanoid" id="A0A7M7NSE8"/>
<dbReference type="EnsemblMetazoa" id="XM_030985143">
    <property type="protein sequence ID" value="XP_030841003"/>
    <property type="gene ID" value="LOC115918617"/>
</dbReference>
<dbReference type="SMART" id="SM00255">
    <property type="entry name" value="TIR"/>
    <property type="match status" value="2"/>
</dbReference>
<dbReference type="GeneID" id="115918617"/>
<dbReference type="OrthoDB" id="10037120at2759"/>
<dbReference type="SUPFAM" id="SSF52200">
    <property type="entry name" value="Toll/Interleukin receptor TIR domain"/>
    <property type="match status" value="3"/>
</dbReference>
<feature type="compositionally biased region" description="Basic and acidic residues" evidence="6">
    <location>
        <begin position="612"/>
        <end position="673"/>
    </location>
</feature>
<dbReference type="PANTHER" id="PTHR24365:SF530">
    <property type="entry name" value="MSTPROX-RELATED"/>
    <property type="match status" value="1"/>
</dbReference>
<keyword evidence="3" id="KW-0732">Signal</keyword>
<organism evidence="8 9">
    <name type="scientific">Strongylocentrotus purpuratus</name>
    <name type="common">Purple sea urchin</name>
    <dbReference type="NCBI Taxonomy" id="7668"/>
    <lineage>
        <taxon>Eukaryota</taxon>
        <taxon>Metazoa</taxon>
        <taxon>Echinodermata</taxon>
        <taxon>Eleutherozoa</taxon>
        <taxon>Echinozoa</taxon>
        <taxon>Echinoidea</taxon>
        <taxon>Euechinoidea</taxon>
        <taxon>Echinacea</taxon>
        <taxon>Camarodonta</taxon>
        <taxon>Echinidea</taxon>
        <taxon>Strongylocentrotidae</taxon>
        <taxon>Strongylocentrotus</taxon>
    </lineage>
</organism>
<dbReference type="PANTHER" id="PTHR24365">
    <property type="entry name" value="TOLL-LIKE RECEPTOR"/>
    <property type="match status" value="1"/>
</dbReference>
<feature type="compositionally biased region" description="Basic and acidic residues" evidence="6">
    <location>
        <begin position="563"/>
        <end position="572"/>
    </location>
</feature>
<accession>A0A7M7NSE8</accession>
<feature type="domain" description="TIR" evidence="7">
    <location>
        <begin position="370"/>
        <end position="526"/>
    </location>
</feature>
<dbReference type="Pfam" id="PF13676">
    <property type="entry name" value="TIR_2"/>
    <property type="match status" value="2"/>
</dbReference>
<dbReference type="Gene3D" id="3.40.50.10140">
    <property type="entry name" value="Toll/interleukin-1 receptor homology (TIR) domain"/>
    <property type="match status" value="2"/>
</dbReference>
<reference evidence="9" key="1">
    <citation type="submission" date="2015-02" db="EMBL/GenBank/DDBJ databases">
        <title>Genome sequencing for Strongylocentrotus purpuratus.</title>
        <authorList>
            <person name="Murali S."/>
            <person name="Liu Y."/>
            <person name="Vee V."/>
            <person name="English A."/>
            <person name="Wang M."/>
            <person name="Skinner E."/>
            <person name="Han Y."/>
            <person name="Muzny D.M."/>
            <person name="Worley K.C."/>
            <person name="Gibbs R.A."/>
        </authorList>
    </citation>
    <scope>NUCLEOTIDE SEQUENCE</scope>
</reference>
<dbReference type="Proteomes" id="UP000007110">
    <property type="component" value="Unassembled WGS sequence"/>
</dbReference>
<comment type="subcellular location">
    <subcellularLocation>
        <location evidence="1">Membrane</location>
    </subcellularLocation>
</comment>